<dbReference type="AlphaFoldDB" id="W4M740"/>
<dbReference type="EMBL" id="AZHX01000804">
    <property type="protein sequence ID" value="ETX06020.1"/>
    <property type="molecule type" value="Genomic_DNA"/>
</dbReference>
<organism evidence="1 2">
    <name type="scientific">Candidatus Entotheonella gemina</name>
    <dbReference type="NCBI Taxonomy" id="1429439"/>
    <lineage>
        <taxon>Bacteria</taxon>
        <taxon>Pseudomonadati</taxon>
        <taxon>Nitrospinota/Tectimicrobiota group</taxon>
        <taxon>Candidatus Tectimicrobiota</taxon>
        <taxon>Candidatus Entotheonellia</taxon>
        <taxon>Candidatus Entotheonellales</taxon>
        <taxon>Candidatus Entotheonellaceae</taxon>
        <taxon>Candidatus Entotheonella</taxon>
    </lineage>
</organism>
<keyword evidence="2" id="KW-1185">Reference proteome</keyword>
<evidence type="ECO:0008006" key="3">
    <source>
        <dbReference type="Google" id="ProtNLM"/>
    </source>
</evidence>
<protein>
    <recommendedName>
        <fullName evidence="3">HicB-like antitoxin of toxin-antitoxin system domain-containing protein</fullName>
    </recommendedName>
</protein>
<proteinExistence type="predicted"/>
<sequence>MQTFVYAAKLTPDETDGGFVVTFVDFPEAITQGEKIEEALLEAADCLEEAVANRMAMDLSLPKASKVTTGQYAIPLPALTAAKAALYLAVREAGISEVELAQRLQCDEKEVRRLLDIRHPSKLPRLASALEALGRQLIVGVETVT</sequence>
<dbReference type="Gene3D" id="3.30.160.250">
    <property type="match status" value="1"/>
</dbReference>
<comment type="caution">
    <text evidence="1">The sequence shown here is derived from an EMBL/GenBank/DDBJ whole genome shotgun (WGS) entry which is preliminary data.</text>
</comment>
<name>W4M740_9BACT</name>
<dbReference type="SUPFAM" id="SSF143100">
    <property type="entry name" value="TTHA1013/TTHA0281-like"/>
    <property type="match status" value="1"/>
</dbReference>
<evidence type="ECO:0000313" key="1">
    <source>
        <dbReference type="EMBL" id="ETX06020.1"/>
    </source>
</evidence>
<accession>W4M740</accession>
<dbReference type="InterPro" id="IPR035069">
    <property type="entry name" value="TTHA1013/TTHA0281-like"/>
</dbReference>
<dbReference type="HOGENOM" id="CLU_140890_1_0_7"/>
<gene>
    <name evidence="1" type="ORF">ETSY2_19570</name>
</gene>
<dbReference type="Proteomes" id="UP000019140">
    <property type="component" value="Unassembled WGS sequence"/>
</dbReference>
<reference evidence="1 2" key="1">
    <citation type="journal article" date="2014" name="Nature">
        <title>An environmental bacterial taxon with a large and distinct metabolic repertoire.</title>
        <authorList>
            <person name="Wilson M.C."/>
            <person name="Mori T."/>
            <person name="Ruckert C."/>
            <person name="Uria A.R."/>
            <person name="Helf M.J."/>
            <person name="Takada K."/>
            <person name="Gernert C."/>
            <person name="Steffens U.A."/>
            <person name="Heycke N."/>
            <person name="Schmitt S."/>
            <person name="Rinke C."/>
            <person name="Helfrich E.J."/>
            <person name="Brachmann A.O."/>
            <person name="Gurgui C."/>
            <person name="Wakimoto T."/>
            <person name="Kracht M."/>
            <person name="Crusemann M."/>
            <person name="Hentschel U."/>
            <person name="Abe I."/>
            <person name="Matsunaga S."/>
            <person name="Kalinowski J."/>
            <person name="Takeyama H."/>
            <person name="Piel J."/>
        </authorList>
    </citation>
    <scope>NUCLEOTIDE SEQUENCE [LARGE SCALE GENOMIC DNA]</scope>
    <source>
        <strain evidence="2">TSY2</strain>
    </source>
</reference>
<evidence type="ECO:0000313" key="2">
    <source>
        <dbReference type="Proteomes" id="UP000019140"/>
    </source>
</evidence>